<dbReference type="PROSITE" id="PS51686">
    <property type="entry name" value="SAM_MT_RSMB_NOP"/>
    <property type="match status" value="1"/>
</dbReference>
<dbReference type="PANTHER" id="PTHR22807">
    <property type="entry name" value="NOP2 YEAST -RELATED NOL1/NOP2/FMU SUN DOMAIN-CONTAINING"/>
    <property type="match status" value="1"/>
</dbReference>
<dbReference type="PANTHER" id="PTHR22807:SF30">
    <property type="entry name" value="28S RRNA (CYTOSINE(4447)-C(5))-METHYLTRANSFERASE-RELATED"/>
    <property type="match status" value="1"/>
</dbReference>
<dbReference type="GO" id="GO:0003723">
    <property type="term" value="F:RNA binding"/>
    <property type="evidence" value="ECO:0007669"/>
    <property type="project" value="UniProtKB-KW"/>
</dbReference>
<dbReference type="GO" id="GO:0001510">
    <property type="term" value="P:RNA methylation"/>
    <property type="evidence" value="ECO:0007669"/>
    <property type="project" value="InterPro"/>
</dbReference>
<dbReference type="InterPro" id="IPR001678">
    <property type="entry name" value="MeTrfase_RsmB-F_NOP2_dom"/>
</dbReference>
<dbReference type="Pfam" id="PF01189">
    <property type="entry name" value="Methyltr_RsmB-F"/>
    <property type="match status" value="1"/>
</dbReference>
<dbReference type="InterPro" id="IPR029063">
    <property type="entry name" value="SAM-dependent_MTases_sf"/>
</dbReference>
<dbReference type="InterPro" id="IPR049560">
    <property type="entry name" value="MeTrfase_RsmB-F_NOP2_cat"/>
</dbReference>
<keyword evidence="4" id="KW-0694">RNA-binding</keyword>
<dbReference type="AlphaFoldDB" id="A0A381QHT0"/>
<keyword evidence="2" id="KW-0808">Transferase</keyword>
<dbReference type="CDD" id="cd02440">
    <property type="entry name" value="AdoMet_MTases"/>
    <property type="match status" value="1"/>
</dbReference>
<name>A0A381QHT0_9ZZZZ</name>
<dbReference type="Gene3D" id="3.40.50.150">
    <property type="entry name" value="Vaccinia Virus protein VP39"/>
    <property type="match status" value="1"/>
</dbReference>
<organism evidence="6">
    <name type="scientific">marine metagenome</name>
    <dbReference type="NCBI Taxonomy" id="408172"/>
    <lineage>
        <taxon>unclassified sequences</taxon>
        <taxon>metagenomes</taxon>
        <taxon>ecological metagenomes</taxon>
    </lineage>
</organism>
<evidence type="ECO:0000256" key="3">
    <source>
        <dbReference type="ARBA" id="ARBA00022691"/>
    </source>
</evidence>
<dbReference type="InterPro" id="IPR023267">
    <property type="entry name" value="RCMT"/>
</dbReference>
<reference evidence="6" key="1">
    <citation type="submission" date="2018-05" db="EMBL/GenBank/DDBJ databases">
        <authorList>
            <person name="Lanie J.A."/>
            <person name="Ng W.-L."/>
            <person name="Kazmierczak K.M."/>
            <person name="Andrzejewski T.M."/>
            <person name="Davidsen T.M."/>
            <person name="Wayne K.J."/>
            <person name="Tettelin H."/>
            <person name="Glass J.I."/>
            <person name="Rusch D."/>
            <person name="Podicherti R."/>
            <person name="Tsui H.-C.T."/>
            <person name="Winkler M.E."/>
        </authorList>
    </citation>
    <scope>NUCLEOTIDE SEQUENCE</scope>
</reference>
<dbReference type="GO" id="GO:0006355">
    <property type="term" value="P:regulation of DNA-templated transcription"/>
    <property type="evidence" value="ECO:0007669"/>
    <property type="project" value="InterPro"/>
</dbReference>
<dbReference type="SUPFAM" id="SSF48013">
    <property type="entry name" value="NusB-like"/>
    <property type="match status" value="1"/>
</dbReference>
<evidence type="ECO:0000259" key="5">
    <source>
        <dbReference type="PROSITE" id="PS51686"/>
    </source>
</evidence>
<dbReference type="GO" id="GO:0008173">
    <property type="term" value="F:RNA methyltransferase activity"/>
    <property type="evidence" value="ECO:0007669"/>
    <property type="project" value="InterPro"/>
</dbReference>
<keyword evidence="3" id="KW-0949">S-adenosyl-L-methionine</keyword>
<dbReference type="PRINTS" id="PR02008">
    <property type="entry name" value="RCMTFAMILY"/>
</dbReference>
<dbReference type="Gene3D" id="1.10.940.10">
    <property type="entry name" value="NusB-like"/>
    <property type="match status" value="1"/>
</dbReference>
<dbReference type="EMBL" id="UINC01001371">
    <property type="protein sequence ID" value="SUZ78886.1"/>
    <property type="molecule type" value="Genomic_DNA"/>
</dbReference>
<protein>
    <recommendedName>
        <fullName evidence="5">SAM-dependent MTase RsmB/NOP-type domain-containing protein</fullName>
    </recommendedName>
</protein>
<proteinExistence type="predicted"/>
<accession>A0A381QHT0</accession>
<evidence type="ECO:0000256" key="4">
    <source>
        <dbReference type="ARBA" id="ARBA00022884"/>
    </source>
</evidence>
<dbReference type="Pfam" id="PF01029">
    <property type="entry name" value="NusB"/>
    <property type="match status" value="1"/>
</dbReference>
<dbReference type="SUPFAM" id="SSF53335">
    <property type="entry name" value="S-adenosyl-L-methionine-dependent methyltransferases"/>
    <property type="match status" value="1"/>
</dbReference>
<keyword evidence="1" id="KW-0489">Methyltransferase</keyword>
<evidence type="ECO:0000313" key="6">
    <source>
        <dbReference type="EMBL" id="SUZ78886.1"/>
    </source>
</evidence>
<dbReference type="InterPro" id="IPR006027">
    <property type="entry name" value="NusB_RsmB_TIM44"/>
</dbReference>
<evidence type="ECO:0000256" key="2">
    <source>
        <dbReference type="ARBA" id="ARBA00022679"/>
    </source>
</evidence>
<gene>
    <name evidence="6" type="ORF">METZ01_LOCUS31740</name>
</gene>
<feature type="domain" description="SAM-dependent MTase RsmB/NOP-type" evidence="5">
    <location>
        <begin position="159"/>
        <end position="361"/>
    </location>
</feature>
<sequence length="361" mass="39132">MIEIEEGARANDILASSLASTGEGLSARDRGFVTELVQGTTRMRRAIDHVLQPFLRRKLDPDVRAALRMGTHQLIHLGTPPHAAVNDTVAATAKRATGLVNAVLRKVSSVHPEWPNEATRYSYPDWIWDLFVNTWGQDGRASLIAMNSPERPSPRPDGYIQGRASRWVIDEVDNASPEGGSIVDLCAAPGGKTTALGAQWTSPVANEIDRSRAENLLGVVSRFRPGTAVVISDGTSAPFRDGSLDAVLVDAPCSGLGALGRRSDARWHISEAAINRLVSTQTALLDEAFRMLRPGGVLSYSVCTVTRQETIEVSEGFGASHRELLNLALEGSHWRPLSQGGVVLPHDFGTDGMAMFQWKRQ</sequence>
<dbReference type="InterPro" id="IPR035926">
    <property type="entry name" value="NusB-like_sf"/>
</dbReference>
<evidence type="ECO:0000256" key="1">
    <source>
        <dbReference type="ARBA" id="ARBA00022603"/>
    </source>
</evidence>